<reference evidence="2 3" key="1">
    <citation type="submission" date="2023-06" db="EMBL/GenBank/DDBJ databases">
        <title>Thiopseudomonas sp. CY1220 draft genome sequence.</title>
        <authorList>
            <person name="Zhao G."/>
            <person name="An M."/>
        </authorList>
    </citation>
    <scope>NUCLEOTIDE SEQUENCE [LARGE SCALE GENOMIC DNA]</scope>
    <source>
        <strain evidence="2 3">CY1220</strain>
    </source>
</reference>
<comment type="caution">
    <text evidence="2">The sequence shown here is derived from an EMBL/GenBank/DDBJ whole genome shotgun (WGS) entry which is preliminary data.</text>
</comment>
<evidence type="ECO:0000313" key="2">
    <source>
        <dbReference type="EMBL" id="MDM7858542.1"/>
    </source>
</evidence>
<evidence type="ECO:0000256" key="1">
    <source>
        <dbReference type="SAM" id="SignalP"/>
    </source>
</evidence>
<accession>A0ABT7SSJ6</accession>
<feature type="signal peptide" evidence="1">
    <location>
        <begin position="1"/>
        <end position="26"/>
    </location>
</feature>
<dbReference type="InterPro" id="IPR010727">
    <property type="entry name" value="DUF1302"/>
</dbReference>
<feature type="chain" id="PRO_5046548720" evidence="1">
    <location>
        <begin position="27"/>
        <end position="639"/>
    </location>
</feature>
<dbReference type="RefSeq" id="WP_289411284.1">
    <property type="nucleotide sequence ID" value="NZ_JAUCDY010000012.1"/>
</dbReference>
<organism evidence="2 3">
    <name type="scientific">Thiopseudomonas acetoxidans</name>
    <dbReference type="NCBI Taxonomy" id="3041622"/>
    <lineage>
        <taxon>Bacteria</taxon>
        <taxon>Pseudomonadati</taxon>
        <taxon>Pseudomonadota</taxon>
        <taxon>Gammaproteobacteria</taxon>
        <taxon>Pseudomonadales</taxon>
        <taxon>Pseudomonadaceae</taxon>
        <taxon>Thiopseudomonas</taxon>
    </lineage>
</organism>
<protein>
    <submittedName>
        <fullName evidence="2">DUF1302 domain-containing protein</fullName>
    </submittedName>
</protein>
<name>A0ABT7SSJ6_9GAMM</name>
<evidence type="ECO:0000313" key="3">
    <source>
        <dbReference type="Proteomes" id="UP001241056"/>
    </source>
</evidence>
<keyword evidence="1" id="KW-0732">Signal</keyword>
<dbReference type="Pfam" id="PF06980">
    <property type="entry name" value="DUF1302"/>
    <property type="match status" value="1"/>
</dbReference>
<dbReference type="Proteomes" id="UP001241056">
    <property type="component" value="Unassembled WGS sequence"/>
</dbReference>
<dbReference type="EMBL" id="JAUCDY010000012">
    <property type="protein sequence ID" value="MDM7858542.1"/>
    <property type="molecule type" value="Genomic_DNA"/>
</dbReference>
<keyword evidence="3" id="KW-1185">Reference proteome</keyword>
<sequence>MMKTTTKQLWRLAKLPFAVSLATALAAPAAAITFDMGEIEGSFDSSLSVGASWSTAKRDKRFIGNANGGTGYTQTGDDGRLNFKRGDTFSKIFKGLHDLELRYQDTGVFVRGKYWYDFKLHDQNLRHPDPQKRSISNKGRKEGAKTRGAEVLDAFVFHNYMIGDQPGTVRLGKQVVSWGESTFIMNSINSINPIDVSAFRRPGAELKEGLIPVNMFYVSQSITDRLSAEAFYQLSWKQTVVDNCGTFFSSADVAADGCNDNYYILDSEYTKLLSDNLPTVKGLLATMGPAGAPILNAVNGIEYGPEGMKIRRGKDNKAKDDGQWGMALRWMGDNTEYGAYFMNYHSRTPFLSMQNADAQTQGAINQLIGAVGTFPVALRPLVPTLGLATAVANARYYMDYPEDIRLYGLSFSTTLPTGTAWQGEVSYRPNAPVQINTQQMTLALGSIVNPNAPGWQNRNPSAIQKGYKRKEITQLQTTFTHFFDQVLGAERATLVGEIGYVHVGGLESKRNAQSIRYGRDPIYGVIGSAVDPTGSSVDRYGDHGFVTKNSWGYRLRGVLDYNNAFAGVNLHPSVAFSHDVDGYGPNGLFNEGAKAASFGLDGVYQNTYTAGLSYTNFFDGRYNTMKDRDFVSLTFGMNF</sequence>
<gene>
    <name evidence="2" type="ORF">QEZ41_09700</name>
</gene>
<proteinExistence type="predicted"/>